<comment type="similarity">
    <text evidence="1">Belongs to the glycosyl hydrolase 13 family.</text>
</comment>
<dbReference type="CDD" id="cd11333">
    <property type="entry name" value="AmyAc_SI_OligoGlu_DGase"/>
    <property type="match status" value="1"/>
</dbReference>
<dbReference type="InterPro" id="IPR017853">
    <property type="entry name" value="GH"/>
</dbReference>
<dbReference type="InterPro" id="IPR032091">
    <property type="entry name" value="Malt_amylase-like_C"/>
</dbReference>
<comment type="caution">
    <text evidence="6">The sequence shown here is derived from an EMBL/GenBank/DDBJ whole genome shotgun (WGS) entry which is preliminary data.</text>
</comment>
<evidence type="ECO:0000313" key="7">
    <source>
        <dbReference type="Proteomes" id="UP000637643"/>
    </source>
</evidence>
<accession>A0A917D480</accession>
<protein>
    <recommendedName>
        <fullName evidence="4">Alpha,alpha-phosphotrehalase</fullName>
        <ecNumber evidence="4">3.2.1.93</ecNumber>
    </recommendedName>
</protein>
<organism evidence="6 7">
    <name type="scientific">Paenibacillus albidus</name>
    <dbReference type="NCBI Taxonomy" id="2041023"/>
    <lineage>
        <taxon>Bacteria</taxon>
        <taxon>Bacillati</taxon>
        <taxon>Bacillota</taxon>
        <taxon>Bacilli</taxon>
        <taxon>Bacillales</taxon>
        <taxon>Paenibacillaceae</taxon>
        <taxon>Paenibacillus</taxon>
    </lineage>
</organism>
<dbReference type="InterPro" id="IPR013780">
    <property type="entry name" value="Glyco_hydro_b"/>
</dbReference>
<dbReference type="GO" id="GO:0004556">
    <property type="term" value="F:alpha-amylase activity"/>
    <property type="evidence" value="ECO:0007669"/>
    <property type="project" value="TreeGrafter"/>
</dbReference>
<dbReference type="EC" id="3.2.1.93" evidence="4"/>
<dbReference type="EMBL" id="BMKR01000051">
    <property type="protein sequence ID" value="GGG10721.1"/>
    <property type="molecule type" value="Genomic_DNA"/>
</dbReference>
<dbReference type="PANTHER" id="PTHR10357">
    <property type="entry name" value="ALPHA-AMYLASE FAMILY MEMBER"/>
    <property type="match status" value="1"/>
</dbReference>
<dbReference type="RefSeq" id="WP_189031969.1">
    <property type="nucleotide sequence ID" value="NZ_BMKR01000051.1"/>
</dbReference>
<reference evidence="6" key="1">
    <citation type="journal article" date="2014" name="Int. J. Syst. Evol. Microbiol.">
        <title>Complete genome sequence of Corynebacterium casei LMG S-19264T (=DSM 44701T), isolated from a smear-ripened cheese.</title>
        <authorList>
            <consortium name="US DOE Joint Genome Institute (JGI-PGF)"/>
            <person name="Walter F."/>
            <person name="Albersmeier A."/>
            <person name="Kalinowski J."/>
            <person name="Ruckert C."/>
        </authorList>
    </citation>
    <scope>NUCLEOTIDE SEQUENCE</scope>
    <source>
        <strain evidence="6">CGMCC 1.16134</strain>
    </source>
</reference>
<dbReference type="GO" id="GO:0005737">
    <property type="term" value="C:cytoplasm"/>
    <property type="evidence" value="ECO:0007669"/>
    <property type="project" value="UniProtKB-UniRule"/>
</dbReference>
<evidence type="ECO:0000256" key="3">
    <source>
        <dbReference type="ARBA" id="ARBA00023295"/>
    </source>
</evidence>
<keyword evidence="7" id="KW-1185">Reference proteome</keyword>
<evidence type="ECO:0000313" key="6">
    <source>
        <dbReference type="EMBL" id="GGG10721.1"/>
    </source>
</evidence>
<dbReference type="PANTHER" id="PTHR10357:SF217">
    <property type="entry name" value="TREHALOSE-6-PHOSPHATE HYDROLASE"/>
    <property type="match status" value="1"/>
</dbReference>
<dbReference type="Pfam" id="PF00128">
    <property type="entry name" value="Alpha-amylase"/>
    <property type="match status" value="1"/>
</dbReference>
<evidence type="ECO:0000259" key="5">
    <source>
        <dbReference type="SMART" id="SM00642"/>
    </source>
</evidence>
<proteinExistence type="inferred from homology"/>
<sequence length="568" mass="65864">MENMRAQEWWRRSTVYQVYPKSFKDSSGSGEGDIRGLTEKLDYLQKLGIDIIWLQPVYVSPQHDNGYDVADYCEINPEFGTMADFDELAKEIRLRGMHLMLDIVVNHSSTDHKWFQQARQSKENPYRNYYIWRDPKPDGSAPNNWQSKFGGSAWQYDEATGQYFLTLFDKTQADLNWENPAVREEVVKLMTFWADKGVSGFRMDVINLISKDQEFPEDDGSLPPGDGRRFYTDGPRVHEYVKDMYKEVFGPNNMVTVGEMSSTTLEHCIRYSNPEEREFSMTFNFHHLKVDYPNGQKWELMPYDFEQLKQLFSEWQTGMQAGGGWNALFFNNHDQPRALSRFADDGEYRAESAKMLATTLHGLQGTPYVYQGEEIGMPNPYWNDMSELRDIESRNMFKILQEERGKTAEEALNIIRQRSRDNSRTPMQWNDGPQAGFTTGTPWIKVDERYPEINVESQLADPYSILNHYKKLIALRKSVDVITNGRYERLDEGHPQVFAYARISTSETLVVVSNFSARQAVFVLPEAFADVSLEGSAYELLASNTETTPLLQREIELSPYASYMWVIR</sequence>
<dbReference type="Gene3D" id="3.90.400.10">
    <property type="entry name" value="Oligo-1,6-glucosidase, Domain 2"/>
    <property type="match status" value="1"/>
</dbReference>
<evidence type="ECO:0000256" key="4">
    <source>
        <dbReference type="NCBIfam" id="TIGR02403"/>
    </source>
</evidence>
<dbReference type="Pfam" id="PF16657">
    <property type="entry name" value="Malt_amylase_C"/>
    <property type="match status" value="1"/>
</dbReference>
<evidence type="ECO:0000256" key="2">
    <source>
        <dbReference type="ARBA" id="ARBA00022801"/>
    </source>
</evidence>
<dbReference type="SUPFAM" id="SSF51445">
    <property type="entry name" value="(Trans)glycosidases"/>
    <property type="match status" value="1"/>
</dbReference>
<gene>
    <name evidence="6" type="primary">treC</name>
    <name evidence="6" type="ORF">GCM10010912_63920</name>
</gene>
<dbReference type="SUPFAM" id="SSF51011">
    <property type="entry name" value="Glycosyl hydrolase domain"/>
    <property type="match status" value="1"/>
</dbReference>
<dbReference type="NCBIfam" id="NF008183">
    <property type="entry name" value="PRK10933.1"/>
    <property type="match status" value="1"/>
</dbReference>
<dbReference type="Gene3D" id="2.60.40.1180">
    <property type="entry name" value="Golgi alpha-mannosidase II"/>
    <property type="match status" value="1"/>
</dbReference>
<name>A0A917D480_9BACL</name>
<dbReference type="Proteomes" id="UP000637643">
    <property type="component" value="Unassembled WGS sequence"/>
</dbReference>
<dbReference type="InterPro" id="IPR045857">
    <property type="entry name" value="O16G_dom_2"/>
</dbReference>
<dbReference type="Gene3D" id="3.20.20.80">
    <property type="entry name" value="Glycosidases"/>
    <property type="match status" value="1"/>
</dbReference>
<dbReference type="GO" id="GO:0005993">
    <property type="term" value="P:trehalose catabolic process"/>
    <property type="evidence" value="ECO:0007669"/>
    <property type="project" value="InterPro"/>
</dbReference>
<dbReference type="AlphaFoldDB" id="A0A917D480"/>
<dbReference type="GO" id="GO:0008788">
    <property type="term" value="F:alpha,alpha-phosphotrehalase activity"/>
    <property type="evidence" value="ECO:0007669"/>
    <property type="project" value="UniProtKB-UniRule"/>
</dbReference>
<dbReference type="NCBIfam" id="TIGR02403">
    <property type="entry name" value="trehalose_treC"/>
    <property type="match status" value="1"/>
</dbReference>
<keyword evidence="3" id="KW-0326">Glycosidase</keyword>
<dbReference type="InterPro" id="IPR012769">
    <property type="entry name" value="Trehalose_TreC"/>
</dbReference>
<dbReference type="FunFam" id="3.20.20.80:FF:000014">
    <property type="entry name" value="Alpha,alpha-phosphotrehalase"/>
    <property type="match status" value="1"/>
</dbReference>
<feature type="domain" description="Glycosyl hydrolase family 13 catalytic" evidence="5">
    <location>
        <begin position="17"/>
        <end position="424"/>
    </location>
</feature>
<dbReference type="SMART" id="SM00642">
    <property type="entry name" value="Aamy"/>
    <property type="match status" value="1"/>
</dbReference>
<evidence type="ECO:0000256" key="1">
    <source>
        <dbReference type="ARBA" id="ARBA00008061"/>
    </source>
</evidence>
<dbReference type="InterPro" id="IPR006047">
    <property type="entry name" value="GH13_cat_dom"/>
</dbReference>
<reference evidence="6" key="2">
    <citation type="submission" date="2020-09" db="EMBL/GenBank/DDBJ databases">
        <authorList>
            <person name="Sun Q."/>
            <person name="Zhou Y."/>
        </authorList>
    </citation>
    <scope>NUCLEOTIDE SEQUENCE</scope>
    <source>
        <strain evidence="6">CGMCC 1.16134</strain>
    </source>
</reference>
<dbReference type="FunFam" id="3.90.400.10:FF:000002">
    <property type="entry name" value="Sucrose isomerase"/>
    <property type="match status" value="1"/>
</dbReference>
<keyword evidence="2" id="KW-0378">Hydrolase</keyword>